<organism evidence="2 3">
    <name type="scientific">Desulfosporosinus acididurans</name>
    <dbReference type="NCBI Taxonomy" id="476652"/>
    <lineage>
        <taxon>Bacteria</taxon>
        <taxon>Bacillati</taxon>
        <taxon>Bacillota</taxon>
        <taxon>Clostridia</taxon>
        <taxon>Eubacteriales</taxon>
        <taxon>Desulfitobacteriaceae</taxon>
        <taxon>Desulfosporosinus</taxon>
    </lineage>
</organism>
<dbReference type="EMBL" id="LDZY01000024">
    <property type="protein sequence ID" value="KLU63816.1"/>
    <property type="molecule type" value="Genomic_DNA"/>
</dbReference>
<protein>
    <submittedName>
        <fullName evidence="2">Uncharacterized protein</fullName>
    </submittedName>
</protein>
<reference evidence="2 3" key="1">
    <citation type="submission" date="2015-06" db="EMBL/GenBank/DDBJ databases">
        <title>Draft genome of the moderately acidophilic sulfate reducer Candidatus Desulfosporosinus acididurans strain M1.</title>
        <authorList>
            <person name="Poehlein A."/>
            <person name="Petzsch P."/>
            <person name="Johnson B.D."/>
            <person name="Schloemann M."/>
            <person name="Daniel R."/>
            <person name="Muehling M."/>
        </authorList>
    </citation>
    <scope>NUCLEOTIDE SEQUENCE [LARGE SCALE GENOMIC DNA]</scope>
    <source>
        <strain evidence="2 3">M1</strain>
    </source>
</reference>
<comment type="caution">
    <text evidence="2">The sequence shown here is derived from an EMBL/GenBank/DDBJ whole genome shotgun (WGS) entry which is preliminary data.</text>
</comment>
<keyword evidence="1" id="KW-0472">Membrane</keyword>
<evidence type="ECO:0000313" key="2">
    <source>
        <dbReference type="EMBL" id="KLU63816.1"/>
    </source>
</evidence>
<dbReference type="AlphaFoldDB" id="A0A0J1IGG3"/>
<proteinExistence type="predicted"/>
<keyword evidence="1" id="KW-1133">Transmembrane helix</keyword>
<dbReference type="PATRIC" id="fig|476652.3.peg.4521"/>
<evidence type="ECO:0000313" key="3">
    <source>
        <dbReference type="Proteomes" id="UP000036356"/>
    </source>
</evidence>
<feature type="transmembrane region" description="Helical" evidence="1">
    <location>
        <begin position="25"/>
        <end position="48"/>
    </location>
</feature>
<keyword evidence="3" id="KW-1185">Reference proteome</keyword>
<evidence type="ECO:0000256" key="1">
    <source>
        <dbReference type="SAM" id="Phobius"/>
    </source>
</evidence>
<gene>
    <name evidence="2" type="ORF">DEAC_c42720</name>
</gene>
<sequence>MLMSSNMIENTWNNSSSTQKNTKFWGIWLPVPTFIAILNSLFWTWLILNTGGYTEGAIEKAGERIIEQF</sequence>
<accession>A0A0J1IGG3</accession>
<dbReference type="Proteomes" id="UP000036356">
    <property type="component" value="Unassembled WGS sequence"/>
</dbReference>
<keyword evidence="1" id="KW-0812">Transmembrane</keyword>
<name>A0A0J1IGG3_9FIRM</name>